<gene>
    <name evidence="1" type="ORF">PILCRDRAFT_250531</name>
</gene>
<dbReference type="AlphaFoldDB" id="A0A0C3BP06"/>
<sequence length="71" mass="7719">MREWLENPLNATSISSADHYPKPALYAYVACKESGSDVDAVVEKVARVLGVDEGPKQNMSNMSDSGFVVSR</sequence>
<keyword evidence="2" id="KW-1185">Reference proteome</keyword>
<reference evidence="2" key="2">
    <citation type="submission" date="2015-01" db="EMBL/GenBank/DDBJ databases">
        <title>Evolutionary Origins and Diversification of the Mycorrhizal Mutualists.</title>
        <authorList>
            <consortium name="DOE Joint Genome Institute"/>
            <consortium name="Mycorrhizal Genomics Consortium"/>
            <person name="Kohler A."/>
            <person name="Kuo A."/>
            <person name="Nagy L.G."/>
            <person name="Floudas D."/>
            <person name="Copeland A."/>
            <person name="Barry K.W."/>
            <person name="Cichocki N."/>
            <person name="Veneault-Fourrey C."/>
            <person name="LaButti K."/>
            <person name="Lindquist E.A."/>
            <person name="Lipzen A."/>
            <person name="Lundell T."/>
            <person name="Morin E."/>
            <person name="Murat C."/>
            <person name="Riley R."/>
            <person name="Ohm R."/>
            <person name="Sun H."/>
            <person name="Tunlid A."/>
            <person name="Henrissat B."/>
            <person name="Grigoriev I.V."/>
            <person name="Hibbett D.S."/>
            <person name="Martin F."/>
        </authorList>
    </citation>
    <scope>NUCLEOTIDE SEQUENCE [LARGE SCALE GENOMIC DNA]</scope>
    <source>
        <strain evidence="2">F 1598</strain>
    </source>
</reference>
<evidence type="ECO:0000313" key="1">
    <source>
        <dbReference type="EMBL" id="KIM88203.1"/>
    </source>
</evidence>
<dbReference type="Proteomes" id="UP000054166">
    <property type="component" value="Unassembled WGS sequence"/>
</dbReference>
<organism evidence="1 2">
    <name type="scientific">Piloderma croceum (strain F 1598)</name>
    <dbReference type="NCBI Taxonomy" id="765440"/>
    <lineage>
        <taxon>Eukaryota</taxon>
        <taxon>Fungi</taxon>
        <taxon>Dikarya</taxon>
        <taxon>Basidiomycota</taxon>
        <taxon>Agaricomycotina</taxon>
        <taxon>Agaricomycetes</taxon>
        <taxon>Agaricomycetidae</taxon>
        <taxon>Atheliales</taxon>
        <taxon>Atheliaceae</taxon>
        <taxon>Piloderma</taxon>
    </lineage>
</organism>
<protein>
    <submittedName>
        <fullName evidence="1">Uncharacterized protein</fullName>
    </submittedName>
</protein>
<name>A0A0C3BP06_PILCF</name>
<dbReference type="InParanoid" id="A0A0C3BP06"/>
<dbReference type="HOGENOM" id="CLU_2740908_0_0_1"/>
<evidence type="ECO:0000313" key="2">
    <source>
        <dbReference type="Proteomes" id="UP000054166"/>
    </source>
</evidence>
<dbReference type="EMBL" id="KN832977">
    <property type="protein sequence ID" value="KIM88203.1"/>
    <property type="molecule type" value="Genomic_DNA"/>
</dbReference>
<accession>A0A0C3BP06</accession>
<proteinExistence type="predicted"/>
<reference evidence="1 2" key="1">
    <citation type="submission" date="2014-04" db="EMBL/GenBank/DDBJ databases">
        <authorList>
            <consortium name="DOE Joint Genome Institute"/>
            <person name="Kuo A."/>
            <person name="Tarkka M."/>
            <person name="Buscot F."/>
            <person name="Kohler A."/>
            <person name="Nagy L.G."/>
            <person name="Floudas D."/>
            <person name="Copeland A."/>
            <person name="Barry K.W."/>
            <person name="Cichocki N."/>
            <person name="Veneault-Fourrey C."/>
            <person name="LaButti K."/>
            <person name="Lindquist E.A."/>
            <person name="Lipzen A."/>
            <person name="Lundell T."/>
            <person name="Morin E."/>
            <person name="Murat C."/>
            <person name="Sun H."/>
            <person name="Tunlid A."/>
            <person name="Henrissat B."/>
            <person name="Grigoriev I.V."/>
            <person name="Hibbett D.S."/>
            <person name="Martin F."/>
            <person name="Nordberg H.P."/>
            <person name="Cantor M.N."/>
            <person name="Hua S.X."/>
        </authorList>
    </citation>
    <scope>NUCLEOTIDE SEQUENCE [LARGE SCALE GENOMIC DNA]</scope>
    <source>
        <strain evidence="1 2">F 1598</strain>
    </source>
</reference>